<dbReference type="GO" id="GO:0006086">
    <property type="term" value="P:pyruvate decarboxylation to acetyl-CoA"/>
    <property type="evidence" value="ECO:0007669"/>
    <property type="project" value="InterPro"/>
</dbReference>
<dbReference type="FunFam" id="3.30.559.10:FF:000003">
    <property type="entry name" value="Acetyltransferase component of pyruvate dehydrogenase complex"/>
    <property type="match status" value="1"/>
</dbReference>
<reference evidence="10" key="1">
    <citation type="submission" date="2021-06" db="EMBL/GenBank/DDBJ databases">
        <authorList>
            <person name="Kallberg Y."/>
            <person name="Tangrot J."/>
            <person name="Rosling A."/>
        </authorList>
    </citation>
    <scope>NUCLEOTIDE SEQUENCE</scope>
    <source>
        <strain evidence="10">FL966</strain>
    </source>
</reference>
<accession>A0A9N9F650</accession>
<dbReference type="InterPro" id="IPR045257">
    <property type="entry name" value="E2/Pdx1"/>
</dbReference>
<keyword evidence="5 6" id="KW-0012">Acyltransferase</keyword>
<dbReference type="InterPro" id="IPR000089">
    <property type="entry name" value="Biotin_lipoyl"/>
</dbReference>
<dbReference type="EMBL" id="CAJVQA010001379">
    <property type="protein sequence ID" value="CAG8512241.1"/>
    <property type="molecule type" value="Genomic_DNA"/>
</dbReference>
<dbReference type="Proteomes" id="UP000789759">
    <property type="component" value="Unassembled WGS sequence"/>
</dbReference>
<evidence type="ECO:0000256" key="2">
    <source>
        <dbReference type="ARBA" id="ARBA00022679"/>
    </source>
</evidence>
<organism evidence="10 11">
    <name type="scientific">Cetraspora pellucida</name>
    <dbReference type="NCBI Taxonomy" id="1433469"/>
    <lineage>
        <taxon>Eukaryota</taxon>
        <taxon>Fungi</taxon>
        <taxon>Fungi incertae sedis</taxon>
        <taxon>Mucoromycota</taxon>
        <taxon>Glomeromycotina</taxon>
        <taxon>Glomeromycetes</taxon>
        <taxon>Diversisporales</taxon>
        <taxon>Gigasporaceae</taxon>
        <taxon>Cetraspora</taxon>
    </lineage>
</organism>
<feature type="compositionally biased region" description="Polar residues" evidence="7">
    <location>
        <begin position="1"/>
        <end position="13"/>
    </location>
</feature>
<feature type="domain" description="Lipoyl-binding" evidence="8">
    <location>
        <begin position="1"/>
        <end position="72"/>
    </location>
</feature>
<dbReference type="GO" id="GO:0045254">
    <property type="term" value="C:pyruvate dehydrogenase complex"/>
    <property type="evidence" value="ECO:0007669"/>
    <property type="project" value="UniProtKB-UniRule"/>
</dbReference>
<feature type="region of interest" description="Disordered" evidence="7">
    <location>
        <begin position="80"/>
        <end position="125"/>
    </location>
</feature>
<dbReference type="PANTHER" id="PTHR23151">
    <property type="entry name" value="DIHYDROLIPOAMIDE ACETYL/SUCCINYL-TRANSFERASE-RELATED"/>
    <property type="match status" value="1"/>
</dbReference>
<dbReference type="SUPFAM" id="SSF52777">
    <property type="entry name" value="CoA-dependent acyltransferases"/>
    <property type="match status" value="1"/>
</dbReference>
<dbReference type="GO" id="GO:0005739">
    <property type="term" value="C:mitochondrion"/>
    <property type="evidence" value="ECO:0007669"/>
    <property type="project" value="UniProtKB-SubCell"/>
</dbReference>
<evidence type="ECO:0000256" key="7">
    <source>
        <dbReference type="SAM" id="MobiDB-lite"/>
    </source>
</evidence>
<dbReference type="Gene3D" id="3.30.559.10">
    <property type="entry name" value="Chloramphenicol acetyltransferase-like domain"/>
    <property type="match status" value="1"/>
</dbReference>
<dbReference type="PROSITE" id="PS00189">
    <property type="entry name" value="LIPOYL"/>
    <property type="match status" value="1"/>
</dbReference>
<keyword evidence="11" id="KW-1185">Reference proteome</keyword>
<name>A0A9N9F650_9GLOM</name>
<dbReference type="FunFam" id="2.40.50.100:FF:000010">
    <property type="entry name" value="Acetyltransferase component of pyruvate dehydrogenase complex"/>
    <property type="match status" value="1"/>
</dbReference>
<dbReference type="InterPro" id="IPR001078">
    <property type="entry name" value="2-oxoacid_DH_actylTfrase"/>
</dbReference>
<dbReference type="GO" id="GO:0004742">
    <property type="term" value="F:dihydrolipoyllysine-residue acetyltransferase activity"/>
    <property type="evidence" value="ECO:0007669"/>
    <property type="project" value="UniProtKB-UniRule"/>
</dbReference>
<evidence type="ECO:0000256" key="1">
    <source>
        <dbReference type="ARBA" id="ARBA00007317"/>
    </source>
</evidence>
<comment type="caution">
    <text evidence="10">The sequence shown here is derived from an EMBL/GenBank/DDBJ whole genome shotgun (WGS) entry which is preliminary data.</text>
</comment>
<dbReference type="PROSITE" id="PS50968">
    <property type="entry name" value="BIOTINYL_LIPOYL"/>
    <property type="match status" value="1"/>
</dbReference>
<dbReference type="Gene3D" id="4.10.320.10">
    <property type="entry name" value="E3-binding domain"/>
    <property type="match status" value="1"/>
</dbReference>
<dbReference type="EC" id="2.3.1.12" evidence="6"/>
<evidence type="ECO:0000259" key="9">
    <source>
        <dbReference type="PROSITE" id="PS51826"/>
    </source>
</evidence>
<dbReference type="InterPro" id="IPR003016">
    <property type="entry name" value="2-oxoA_DH_lipoyl-BS"/>
</dbReference>
<evidence type="ECO:0000256" key="6">
    <source>
        <dbReference type="RuleBase" id="RU361137"/>
    </source>
</evidence>
<comment type="catalytic activity">
    <reaction evidence="6">
        <text>N(6)-[(R)-dihydrolipoyl]-L-lysyl-[protein] + acetyl-CoA = N(6)-[(R)-S(8)-acetyldihydrolipoyl]-L-lysyl-[protein] + CoA</text>
        <dbReference type="Rhea" id="RHEA:17017"/>
        <dbReference type="Rhea" id="RHEA-COMP:10475"/>
        <dbReference type="Rhea" id="RHEA-COMP:10478"/>
        <dbReference type="ChEBI" id="CHEBI:57287"/>
        <dbReference type="ChEBI" id="CHEBI:57288"/>
        <dbReference type="ChEBI" id="CHEBI:83100"/>
        <dbReference type="ChEBI" id="CHEBI:83111"/>
        <dbReference type="EC" id="2.3.1.12"/>
    </reaction>
</comment>
<sequence length="412" mass="45543">MPALSPTMTQGNVGTWRKQVGDSITPGDVLVEIETDKAQMDFECQEEGYLAKIFVESGEKNVSPIAILVEDNEDIKKFEDYVPEQSSTPSKSESAEKSEETSKQDIRKEEPQKQEESVKSHTSNDRILASPVARKLAAERGISLDKVAGTGPKNRIVKADILNFVPPAAEQPTPSQYVDPSSSYTDIPLTNMRKIIASRLSESKQSIPHYYLTIEVEVDKLLELREVLNNDSDGKYKISVNDFVIKSSASALMAMPEVNSTWHNDFIRQYNYADISVATATPTGLITPIIRNTQAKGLEAISKQVKELAVRAKEGKLAPHEYQGGSFTISNLGMYGIKNFTAIINPPHSCILAVGTTQKKLIPDSSKEAGYRIATTMHVTLSCDHRVVDGALGSQWLNVWRTYIENPLKLLL</sequence>
<dbReference type="Pfam" id="PF00198">
    <property type="entry name" value="2-oxoacid_dh"/>
    <property type="match status" value="1"/>
</dbReference>
<dbReference type="CDD" id="cd06849">
    <property type="entry name" value="lipoyl_domain"/>
    <property type="match status" value="1"/>
</dbReference>
<dbReference type="OrthoDB" id="537444at2759"/>
<evidence type="ECO:0000256" key="5">
    <source>
        <dbReference type="ARBA" id="ARBA00023315"/>
    </source>
</evidence>
<dbReference type="InterPro" id="IPR036625">
    <property type="entry name" value="E3-bd_dom_sf"/>
</dbReference>
<evidence type="ECO:0000256" key="4">
    <source>
        <dbReference type="ARBA" id="ARBA00022946"/>
    </source>
</evidence>
<protein>
    <recommendedName>
        <fullName evidence="6">Acetyltransferase component of pyruvate dehydrogenase complex</fullName>
        <ecNumber evidence="6">2.3.1.12</ecNumber>
    </recommendedName>
</protein>
<dbReference type="InterPro" id="IPR023213">
    <property type="entry name" value="CAT-like_dom_sf"/>
</dbReference>
<proteinExistence type="inferred from homology"/>
<evidence type="ECO:0000313" key="11">
    <source>
        <dbReference type="Proteomes" id="UP000789759"/>
    </source>
</evidence>
<feature type="compositionally biased region" description="Basic and acidic residues" evidence="7">
    <location>
        <begin position="93"/>
        <end position="124"/>
    </location>
</feature>
<dbReference type="PANTHER" id="PTHR23151:SF90">
    <property type="entry name" value="DIHYDROLIPOYLLYSINE-RESIDUE ACETYLTRANSFERASE COMPONENT OF PYRUVATE DEHYDROGENASE COMPLEX, MITOCHONDRIAL-RELATED"/>
    <property type="match status" value="1"/>
</dbReference>
<feature type="region of interest" description="Disordered" evidence="7">
    <location>
        <begin position="1"/>
        <end position="21"/>
    </location>
</feature>
<comment type="cofactor">
    <cofactor evidence="6">
        <name>(R)-lipoate</name>
        <dbReference type="ChEBI" id="CHEBI:83088"/>
    </cofactor>
    <text evidence="6">Binds 1 lipoyl cofactor covalently.</text>
</comment>
<gene>
    <name evidence="10" type="ORF">CPELLU_LOCUS2973</name>
</gene>
<evidence type="ECO:0000313" key="10">
    <source>
        <dbReference type="EMBL" id="CAG8512241.1"/>
    </source>
</evidence>
<dbReference type="SUPFAM" id="SSF47005">
    <property type="entry name" value="Peripheral subunit-binding domain of 2-oxo acid dehydrogenase complex"/>
    <property type="match status" value="1"/>
</dbReference>
<keyword evidence="4" id="KW-0809">Transit peptide</keyword>
<comment type="function">
    <text evidence="6">The pyruvate dehydrogenase complex catalyzes the overall conversion of pyruvate to acetyl-CoA and CO(2).</text>
</comment>
<dbReference type="InterPro" id="IPR011053">
    <property type="entry name" value="Single_hybrid_motif"/>
</dbReference>
<comment type="similarity">
    <text evidence="1 6">Belongs to the 2-oxoacid dehydrogenase family.</text>
</comment>
<keyword evidence="2 6" id="KW-0808">Transferase</keyword>
<evidence type="ECO:0000259" key="8">
    <source>
        <dbReference type="PROSITE" id="PS50968"/>
    </source>
</evidence>
<dbReference type="AlphaFoldDB" id="A0A9N9F650"/>
<dbReference type="InterPro" id="IPR006257">
    <property type="entry name" value="LAT1"/>
</dbReference>
<feature type="compositionally biased region" description="Low complexity" evidence="7">
    <location>
        <begin position="83"/>
        <end position="92"/>
    </location>
</feature>
<comment type="subcellular location">
    <subcellularLocation>
        <location evidence="6">Mitochondrion</location>
    </subcellularLocation>
</comment>
<dbReference type="PROSITE" id="PS51826">
    <property type="entry name" value="PSBD"/>
    <property type="match status" value="1"/>
</dbReference>
<dbReference type="NCBIfam" id="TIGR01349">
    <property type="entry name" value="PDHac_trf_mito"/>
    <property type="match status" value="1"/>
</dbReference>
<dbReference type="SUPFAM" id="SSF51230">
    <property type="entry name" value="Single hybrid motif"/>
    <property type="match status" value="1"/>
</dbReference>
<dbReference type="Pfam" id="PF00364">
    <property type="entry name" value="Biotin_lipoyl"/>
    <property type="match status" value="1"/>
</dbReference>
<feature type="domain" description="Peripheral subunit-binding (PSBD)" evidence="9">
    <location>
        <begin position="128"/>
        <end position="165"/>
    </location>
</feature>
<dbReference type="Gene3D" id="2.40.50.100">
    <property type="match status" value="1"/>
</dbReference>
<dbReference type="InterPro" id="IPR004167">
    <property type="entry name" value="PSBD"/>
</dbReference>
<keyword evidence="3 6" id="KW-0450">Lipoyl</keyword>
<dbReference type="Pfam" id="PF02817">
    <property type="entry name" value="E3_binding"/>
    <property type="match status" value="1"/>
</dbReference>
<evidence type="ECO:0000256" key="3">
    <source>
        <dbReference type="ARBA" id="ARBA00022823"/>
    </source>
</evidence>